<dbReference type="EMBL" id="CP011502">
    <property type="protein sequence ID" value="ALX04334.1"/>
    <property type="molecule type" value="Genomic_DNA"/>
</dbReference>
<evidence type="ECO:0000313" key="6">
    <source>
        <dbReference type="Proteomes" id="UP000067689"/>
    </source>
</evidence>
<dbReference type="Gene3D" id="1.10.357.10">
    <property type="entry name" value="Tetracycline Repressor, domain 2"/>
    <property type="match status" value="1"/>
</dbReference>
<dbReference type="OrthoDB" id="8617654at2"/>
<dbReference type="PANTHER" id="PTHR47752">
    <property type="entry name" value="HTH-TYPE TRANSCRIPTIONAL REPRESSOR FABR"/>
    <property type="match status" value="1"/>
</dbReference>
<feature type="DNA-binding region" description="H-T-H motif" evidence="2">
    <location>
        <begin position="39"/>
        <end position="58"/>
    </location>
</feature>
<dbReference type="AlphaFoldDB" id="A0A0U4C906"/>
<dbReference type="Proteomes" id="UP000067689">
    <property type="component" value="Chromosome"/>
</dbReference>
<protein>
    <recommendedName>
        <fullName evidence="4">HTH tetR-type domain-containing protein</fullName>
    </recommendedName>
</protein>
<keyword evidence="6" id="KW-1185">Reference proteome</keyword>
<proteinExistence type="predicted"/>
<dbReference type="GO" id="GO:0003677">
    <property type="term" value="F:DNA binding"/>
    <property type="evidence" value="ECO:0007669"/>
    <property type="project" value="UniProtKB-UniRule"/>
</dbReference>
<name>A0A0U4C906_9ACTN</name>
<dbReference type="KEGG" id="aer:AERYTH_06330"/>
<evidence type="ECO:0000256" key="1">
    <source>
        <dbReference type="ARBA" id="ARBA00023125"/>
    </source>
</evidence>
<dbReference type="PROSITE" id="PS50977">
    <property type="entry name" value="HTH_TETR_2"/>
    <property type="match status" value="1"/>
</dbReference>
<dbReference type="Pfam" id="PF00440">
    <property type="entry name" value="TetR_N"/>
    <property type="match status" value="1"/>
</dbReference>
<dbReference type="InterPro" id="IPR009057">
    <property type="entry name" value="Homeodomain-like_sf"/>
</dbReference>
<accession>A0A0U4C906</accession>
<sequence length="230" mass="25085">MDDQPVALPTRTERKERTRRAILDAALTLTEQSSLSALSLRHVAREVGIAPTAFYRHFTSAEDLGLALVDESFSSLRRTLRDVRAAQPSVGGVIGPSVEVLVDRVRADPEHFGFISRERVGGLPGVRAAIRHELDLFEAEIATDFARLPGAVHWSNDDLRTSANLIVVAMVAAVERLLQGPGTPAFEREVARTTATQLRMLSIGAIQWRSRPQDRGGSGRLRAADDTATS</sequence>
<evidence type="ECO:0000256" key="3">
    <source>
        <dbReference type="SAM" id="MobiDB-lite"/>
    </source>
</evidence>
<gene>
    <name evidence="5" type="ORF">AERYTH_06330</name>
</gene>
<dbReference type="PATRIC" id="fig|2041.4.peg.1329"/>
<dbReference type="PANTHER" id="PTHR47752:SF1">
    <property type="entry name" value="HTH-TYPE TRANSCRIPTIONAL REPRESSOR FABR"/>
    <property type="match status" value="1"/>
</dbReference>
<dbReference type="InterPro" id="IPR001647">
    <property type="entry name" value="HTH_TetR"/>
</dbReference>
<dbReference type="SUPFAM" id="SSF46689">
    <property type="entry name" value="Homeodomain-like"/>
    <property type="match status" value="1"/>
</dbReference>
<keyword evidence="1 2" id="KW-0238">DNA-binding</keyword>
<evidence type="ECO:0000259" key="4">
    <source>
        <dbReference type="PROSITE" id="PS50977"/>
    </source>
</evidence>
<organism evidence="5 6">
    <name type="scientific">Aeromicrobium erythreum</name>
    <dbReference type="NCBI Taxonomy" id="2041"/>
    <lineage>
        <taxon>Bacteria</taxon>
        <taxon>Bacillati</taxon>
        <taxon>Actinomycetota</taxon>
        <taxon>Actinomycetes</taxon>
        <taxon>Propionibacteriales</taxon>
        <taxon>Nocardioidaceae</taxon>
        <taxon>Aeromicrobium</taxon>
    </lineage>
</organism>
<evidence type="ECO:0000313" key="5">
    <source>
        <dbReference type="EMBL" id="ALX04334.1"/>
    </source>
</evidence>
<dbReference type="InterPro" id="IPR050692">
    <property type="entry name" value="HTH_transcr_repressor_FabR"/>
</dbReference>
<feature type="region of interest" description="Disordered" evidence="3">
    <location>
        <begin position="210"/>
        <end position="230"/>
    </location>
</feature>
<dbReference type="Gene3D" id="1.10.10.60">
    <property type="entry name" value="Homeodomain-like"/>
    <property type="match status" value="1"/>
</dbReference>
<evidence type="ECO:0000256" key="2">
    <source>
        <dbReference type="PROSITE-ProRule" id="PRU00335"/>
    </source>
</evidence>
<dbReference type="RefSeq" id="WP_067856106.1">
    <property type="nucleotide sequence ID" value="NZ_CP011502.1"/>
</dbReference>
<reference evidence="5 6" key="1">
    <citation type="journal article" date="1991" name="Int. J. Syst. Bacteriol.">
        <title>Description of the erythromycin-producing bacterium Arthrobacter sp. strain NRRL B-3381 as Aeromicrobium erythreum gen. nov., sp. nov.</title>
        <authorList>
            <person name="Miller E.S."/>
            <person name="Woese C.R."/>
            <person name="Brenner S."/>
        </authorList>
    </citation>
    <scope>NUCLEOTIDE SEQUENCE [LARGE SCALE GENOMIC DNA]</scope>
    <source>
        <strain evidence="5 6">AR18</strain>
    </source>
</reference>
<feature type="domain" description="HTH tetR-type" evidence="4">
    <location>
        <begin position="16"/>
        <end position="76"/>
    </location>
</feature>
<dbReference type="STRING" id="2041.AERYTH_06330"/>